<dbReference type="Pfam" id="PF12879">
    <property type="entry name" value="SICA_C"/>
    <property type="match status" value="1"/>
</dbReference>
<feature type="compositionally biased region" description="Polar residues" evidence="1">
    <location>
        <begin position="266"/>
        <end position="279"/>
    </location>
</feature>
<feature type="region of interest" description="Disordered" evidence="1">
    <location>
        <begin position="342"/>
        <end position="409"/>
    </location>
</feature>
<protein>
    <recommendedName>
        <fullName evidence="6">Schizont-infected cell agglutination C-terminal domain-containing protein</fullName>
    </recommendedName>
</protein>
<feature type="domain" description="Schizont-infected cell agglutination C-terminal" evidence="2">
    <location>
        <begin position="548"/>
        <end position="649"/>
    </location>
</feature>
<evidence type="ECO:0000259" key="3">
    <source>
        <dbReference type="Pfam" id="PF12887"/>
    </source>
</evidence>
<feature type="compositionally biased region" description="Low complexity" evidence="1">
    <location>
        <begin position="253"/>
        <end position="265"/>
    </location>
</feature>
<gene>
    <name evidence="4" type="ORF">AK88_00170</name>
</gene>
<dbReference type="EMBL" id="KQ001646">
    <property type="protein sequence ID" value="KJP90001.1"/>
    <property type="molecule type" value="Genomic_DNA"/>
</dbReference>
<dbReference type="AlphaFoldDB" id="A0A0D9QU92"/>
<dbReference type="GeneID" id="24265484"/>
<evidence type="ECO:0000313" key="4">
    <source>
        <dbReference type="EMBL" id="KJP90001.1"/>
    </source>
</evidence>
<feature type="compositionally biased region" description="Basic and acidic residues" evidence="1">
    <location>
        <begin position="295"/>
        <end position="306"/>
    </location>
</feature>
<dbReference type="Proteomes" id="UP000054561">
    <property type="component" value="Unassembled WGS sequence"/>
</dbReference>
<dbReference type="VEuPathDB" id="PlasmoDB:AK88_00170"/>
<feature type="region of interest" description="Disordered" evidence="1">
    <location>
        <begin position="223"/>
        <end position="310"/>
    </location>
</feature>
<dbReference type="Pfam" id="PF12887">
    <property type="entry name" value="SICA_alpha"/>
    <property type="match status" value="1"/>
</dbReference>
<feature type="compositionally biased region" description="Basic and acidic residues" evidence="1">
    <location>
        <begin position="347"/>
        <end position="381"/>
    </location>
</feature>
<dbReference type="RefSeq" id="XP_012333244.1">
    <property type="nucleotide sequence ID" value="XM_012477821.1"/>
</dbReference>
<keyword evidence="5" id="KW-1185">Reference proteome</keyword>
<name>A0A0D9QU92_PLAFR</name>
<feature type="compositionally biased region" description="Basic and acidic residues" evidence="1">
    <location>
        <begin position="114"/>
        <end position="131"/>
    </location>
</feature>
<dbReference type="InterPro" id="IPR024288">
    <property type="entry name" value="SICA_C"/>
</dbReference>
<proteinExistence type="predicted"/>
<organism evidence="4 5">
    <name type="scientific">Plasmodium fragile</name>
    <dbReference type="NCBI Taxonomy" id="5857"/>
    <lineage>
        <taxon>Eukaryota</taxon>
        <taxon>Sar</taxon>
        <taxon>Alveolata</taxon>
        <taxon>Apicomplexa</taxon>
        <taxon>Aconoidasida</taxon>
        <taxon>Haemosporida</taxon>
        <taxon>Plasmodiidae</taxon>
        <taxon>Plasmodium</taxon>
        <taxon>Plasmodium (Plasmodium)</taxon>
    </lineage>
</organism>
<evidence type="ECO:0008006" key="6">
    <source>
        <dbReference type="Google" id="ProtNLM"/>
    </source>
</evidence>
<evidence type="ECO:0000259" key="2">
    <source>
        <dbReference type="Pfam" id="PF12879"/>
    </source>
</evidence>
<evidence type="ECO:0000256" key="1">
    <source>
        <dbReference type="SAM" id="MobiDB-lite"/>
    </source>
</evidence>
<feature type="domain" description="Schizont-infected cell agglutination extracellular alpha" evidence="3">
    <location>
        <begin position="5"/>
        <end position="91"/>
    </location>
</feature>
<accession>A0A0D9QU92</accession>
<feature type="region of interest" description="Disordered" evidence="1">
    <location>
        <begin position="106"/>
        <end position="131"/>
    </location>
</feature>
<reference evidence="4 5" key="1">
    <citation type="submission" date="2014-03" db="EMBL/GenBank/DDBJ databases">
        <title>The Genome Sequence of Plasmodium fragile nilgiri.</title>
        <authorList>
            <consortium name="The Broad Institute Genomics Platform"/>
            <consortium name="The Broad Institute Genome Sequencing Center for Infectious Disease"/>
            <person name="Neafsey D."/>
            <person name="Duraisingh M."/>
            <person name="Young S.K."/>
            <person name="Zeng Q."/>
            <person name="Gargeya S."/>
            <person name="Abouelleil A."/>
            <person name="Alvarado L."/>
            <person name="Chapman S.B."/>
            <person name="Gainer-Dewar J."/>
            <person name="Goldberg J."/>
            <person name="Griggs A."/>
            <person name="Gujja S."/>
            <person name="Hansen M."/>
            <person name="Howarth C."/>
            <person name="Imamovic A."/>
            <person name="Larimer J."/>
            <person name="Pearson M."/>
            <person name="Poon T.W."/>
            <person name="Priest M."/>
            <person name="Roberts A."/>
            <person name="Saif S."/>
            <person name="Shea T."/>
            <person name="Sykes S."/>
            <person name="Wortman J."/>
            <person name="Nusbaum C."/>
            <person name="Birren B."/>
        </authorList>
    </citation>
    <scope>NUCLEOTIDE SEQUENCE [LARGE SCALE GENOMIC DNA]</scope>
    <source>
        <strain evidence="5">nilgiri</strain>
    </source>
</reference>
<feature type="region of interest" description="Disordered" evidence="1">
    <location>
        <begin position="489"/>
        <end position="517"/>
    </location>
</feature>
<sequence length="939" mass="103374">MAQEDEDGLLGTLCEQPHDKEDAEELDEQNKALCQLALKALYFKHRIPLSVPSQGATDMADMGDTVEPYMRCILVNIFMKRILGETCVQTAGGQLAFTAAQDFVDTPGTAERNSTCEKEDAAPGGDRSKRPEDWTLLDIMGRWFTRNTTRLNDGHVGVLGQACTVNISARAGQPEQVALEQMKTTITDAMGAVGEDMTKTVKELKKKMQTSGRTKSIQDILEEEVSKEDSSSKTPQQHGPSPAKTEETPAPPTSSSGSSSSTKTSQAPGQSETGNTDTAVGSAKPADNEAATPKELTERSGEEKCKANLHNHPLTTGSVVITATCTSDEDLGGGQKVKDAIATANDVRNDTKSIDDNSADSDTRSSKGKKSTQDEISKAPDADASSPTRGNVGGLEPASVSAGNMEDGSSSLGKAVILRKTGWHIEDFGPGTDIPKPFGKVPASPTTGVGGTNSNEYKPYPCTSADTNGKCDLKLSLNDLSGSVNLGGAIVPPNLTEDKSRSSNNNQGPEEVTPDVPDLTNTVLTATTPVLFFLSAVTVALLGYSLWKYFAYLGKQRRRTYRTVRDVPSPPLDEDILDHLQRGELPPPDYGYTLIRDRQPASTSGRTRPPRVHKRTIIELHLEVLHDCEATEWDNVKDDYLQILVEEFAQPFAPDLQQDEDTNNNILGVSTTKQGLSGSNVSSTDCDGTDAWSCMDTIQLQTHRSPPNEDDPDPWSCMETIEFGTDTCPLNEEDPDPWSCMEHIHLDDEQNRPSDHGDATSDCTHWINWIDRNKDILRQSTTQPWFLQLKAHWKQFLRDHMVANAASGEHRTAATMESKKLDAWKEWIAKQHRNMRMYNAEEWFQHLLNNVQDDTLPETGEIPAVDTHLEVEKAMGTEDMLTVRAVPRTHLHRQTYMKKRVTAQIWILILALIIEECELECRLQRTELYVDDLLQTCSH</sequence>
<dbReference type="InterPro" id="IPR024290">
    <property type="entry name" value="SICA_extracell_a"/>
</dbReference>
<evidence type="ECO:0000313" key="5">
    <source>
        <dbReference type="Proteomes" id="UP000054561"/>
    </source>
</evidence>